<dbReference type="RefSeq" id="WP_382177679.1">
    <property type="nucleotide sequence ID" value="NZ_JBHRXX010000009.1"/>
</dbReference>
<evidence type="ECO:0000256" key="6">
    <source>
        <dbReference type="ARBA" id="ARBA00047422"/>
    </source>
</evidence>
<sequence length="510" mass="57564">MTYKIIDLFAGPGGLGEGFAAYKDGATFEIALSAEMEAGAHKTLTLRSFFRKIRGDQNALNAYYNFCTSEEAPHPGELFPLAWQDARSEARQLTLGDPEHNRELDKLLDQAKLKEDETVLIGGPPCQAYSLVGRSRNMGKLDYVAEDDHRHFLYKEYLRILHRSRPAVFVMENVKGILSSRVGGKLVFHDILRDLTDPGKALGLRGGARYTLHSLVSRVRFSPGDDPEHIDANSFIIEAERYGIPQARHRVILLGVREDIGYDGKQLLREAGELRVIDAIGGMPPLRSKLSKGDSDDEWRDTVISLAGDLHDDAAEKGMDQLALELRAGAFELGRHLETGSLRYRHPREKSGLTRFDNWVRDTRLDVWLNHESRSHMPSDLARYFYTAVFGRAHKRTPKGHLDFPLKGLAPEHANWESGKFIDRFRVQRYEAPSTTVTSHIAKDGHYFIHPDPGQCRSLTVREAARLQTFPDNYFFQGNRTQQYHQVGNAVPSLLANKIAHVVYKILATP</sequence>
<evidence type="ECO:0000313" key="9">
    <source>
        <dbReference type="EMBL" id="MFC3685824.1"/>
    </source>
</evidence>
<evidence type="ECO:0000256" key="7">
    <source>
        <dbReference type="PROSITE-ProRule" id="PRU01016"/>
    </source>
</evidence>
<evidence type="ECO:0000256" key="1">
    <source>
        <dbReference type="ARBA" id="ARBA00011975"/>
    </source>
</evidence>
<gene>
    <name evidence="9" type="ORF">ACFOPI_19665</name>
</gene>
<comment type="caution">
    <text evidence="9">The sequence shown here is derived from an EMBL/GenBank/DDBJ whole genome shotgun (WGS) entry which is preliminary data.</text>
</comment>
<reference evidence="10" key="1">
    <citation type="journal article" date="2019" name="Int. J. Syst. Evol. Microbiol.">
        <title>The Global Catalogue of Microorganisms (GCM) 10K type strain sequencing project: providing services to taxonomists for standard genome sequencing and annotation.</title>
        <authorList>
            <consortium name="The Broad Institute Genomics Platform"/>
            <consortium name="The Broad Institute Genome Sequencing Center for Infectious Disease"/>
            <person name="Wu L."/>
            <person name="Ma J."/>
        </authorList>
    </citation>
    <scope>NUCLEOTIDE SEQUENCE [LARGE SCALE GENOMIC DNA]</scope>
    <source>
        <strain evidence="10">KCTC 42501</strain>
    </source>
</reference>
<dbReference type="PANTHER" id="PTHR10629:SF52">
    <property type="entry name" value="DNA (CYTOSINE-5)-METHYLTRANSFERASE 1"/>
    <property type="match status" value="1"/>
</dbReference>
<evidence type="ECO:0000256" key="8">
    <source>
        <dbReference type="RuleBase" id="RU000416"/>
    </source>
</evidence>
<dbReference type="Gene3D" id="3.90.120.10">
    <property type="entry name" value="DNA Methylase, subunit A, domain 2"/>
    <property type="match status" value="1"/>
</dbReference>
<dbReference type="EMBL" id="JBHRXX010000009">
    <property type="protein sequence ID" value="MFC3685824.1"/>
    <property type="molecule type" value="Genomic_DNA"/>
</dbReference>
<feature type="active site" evidence="7">
    <location>
        <position position="126"/>
    </location>
</feature>
<protein>
    <recommendedName>
        <fullName evidence="1">DNA (cytosine-5-)-methyltransferase</fullName>
        <ecNumber evidence="1">2.1.1.37</ecNumber>
    </recommendedName>
</protein>
<keyword evidence="5" id="KW-0680">Restriction system</keyword>
<dbReference type="GO" id="GO:0003886">
    <property type="term" value="F:DNA (cytosine-5-)-methyltransferase activity"/>
    <property type="evidence" value="ECO:0007669"/>
    <property type="project" value="UniProtKB-EC"/>
</dbReference>
<dbReference type="Gene3D" id="3.40.50.150">
    <property type="entry name" value="Vaccinia Virus protein VP39"/>
    <property type="match status" value="1"/>
</dbReference>
<evidence type="ECO:0000256" key="5">
    <source>
        <dbReference type="ARBA" id="ARBA00022747"/>
    </source>
</evidence>
<dbReference type="GO" id="GO:0032259">
    <property type="term" value="P:methylation"/>
    <property type="evidence" value="ECO:0007669"/>
    <property type="project" value="UniProtKB-KW"/>
</dbReference>
<comment type="catalytic activity">
    <reaction evidence="6">
        <text>a 2'-deoxycytidine in DNA + S-adenosyl-L-methionine = a 5-methyl-2'-deoxycytidine in DNA + S-adenosyl-L-homocysteine + H(+)</text>
        <dbReference type="Rhea" id="RHEA:13681"/>
        <dbReference type="Rhea" id="RHEA-COMP:11369"/>
        <dbReference type="Rhea" id="RHEA-COMP:11370"/>
        <dbReference type="ChEBI" id="CHEBI:15378"/>
        <dbReference type="ChEBI" id="CHEBI:57856"/>
        <dbReference type="ChEBI" id="CHEBI:59789"/>
        <dbReference type="ChEBI" id="CHEBI:85452"/>
        <dbReference type="ChEBI" id="CHEBI:85454"/>
        <dbReference type="EC" id="2.1.1.37"/>
    </reaction>
</comment>
<dbReference type="SUPFAM" id="SSF53335">
    <property type="entry name" value="S-adenosyl-L-methionine-dependent methyltransferases"/>
    <property type="match status" value="1"/>
</dbReference>
<dbReference type="InterPro" id="IPR001525">
    <property type="entry name" value="C5_MeTfrase"/>
</dbReference>
<dbReference type="NCBIfam" id="TIGR00675">
    <property type="entry name" value="dcm"/>
    <property type="match status" value="1"/>
</dbReference>
<dbReference type="PROSITE" id="PS51679">
    <property type="entry name" value="SAM_MT_C5"/>
    <property type="match status" value="1"/>
</dbReference>
<evidence type="ECO:0000256" key="3">
    <source>
        <dbReference type="ARBA" id="ARBA00022679"/>
    </source>
</evidence>
<dbReference type="EC" id="2.1.1.37" evidence="1"/>
<dbReference type="InterPro" id="IPR029063">
    <property type="entry name" value="SAM-dependent_MTases_sf"/>
</dbReference>
<evidence type="ECO:0000313" key="10">
    <source>
        <dbReference type="Proteomes" id="UP001595729"/>
    </source>
</evidence>
<proteinExistence type="inferred from homology"/>
<keyword evidence="4 7" id="KW-0949">S-adenosyl-L-methionine</keyword>
<keyword evidence="2 7" id="KW-0489">Methyltransferase</keyword>
<dbReference type="Pfam" id="PF00145">
    <property type="entry name" value="DNA_methylase"/>
    <property type="match status" value="2"/>
</dbReference>
<dbReference type="PRINTS" id="PR00105">
    <property type="entry name" value="C5METTRFRASE"/>
</dbReference>
<evidence type="ECO:0000256" key="2">
    <source>
        <dbReference type="ARBA" id="ARBA00022603"/>
    </source>
</evidence>
<keyword evidence="10" id="KW-1185">Reference proteome</keyword>
<evidence type="ECO:0000256" key="4">
    <source>
        <dbReference type="ARBA" id="ARBA00022691"/>
    </source>
</evidence>
<comment type="similarity">
    <text evidence="7 8">Belongs to the class I-like SAM-binding methyltransferase superfamily. C5-methyltransferase family.</text>
</comment>
<keyword evidence="3 7" id="KW-0808">Transferase</keyword>
<accession>A0ABV7W7T8</accession>
<organism evidence="9 10">
    <name type="scientific">Hydrogenophaga luteola</name>
    <dbReference type="NCBI Taxonomy" id="1591122"/>
    <lineage>
        <taxon>Bacteria</taxon>
        <taxon>Pseudomonadati</taxon>
        <taxon>Pseudomonadota</taxon>
        <taxon>Betaproteobacteria</taxon>
        <taxon>Burkholderiales</taxon>
        <taxon>Comamonadaceae</taxon>
        <taxon>Hydrogenophaga</taxon>
    </lineage>
</organism>
<name>A0ABV7W7T8_9BURK</name>
<dbReference type="InterPro" id="IPR050390">
    <property type="entry name" value="C5-Methyltransferase"/>
</dbReference>
<dbReference type="Proteomes" id="UP001595729">
    <property type="component" value="Unassembled WGS sequence"/>
</dbReference>
<dbReference type="PANTHER" id="PTHR10629">
    <property type="entry name" value="CYTOSINE-SPECIFIC METHYLTRANSFERASE"/>
    <property type="match status" value="1"/>
</dbReference>